<proteinExistence type="predicted"/>
<organism evidence="2 3">
    <name type="scientific">Glossina palpalis gambiensis</name>
    <dbReference type="NCBI Taxonomy" id="67801"/>
    <lineage>
        <taxon>Eukaryota</taxon>
        <taxon>Metazoa</taxon>
        <taxon>Ecdysozoa</taxon>
        <taxon>Arthropoda</taxon>
        <taxon>Hexapoda</taxon>
        <taxon>Insecta</taxon>
        <taxon>Pterygota</taxon>
        <taxon>Neoptera</taxon>
        <taxon>Endopterygota</taxon>
        <taxon>Diptera</taxon>
        <taxon>Brachycera</taxon>
        <taxon>Muscomorpha</taxon>
        <taxon>Hippoboscoidea</taxon>
        <taxon>Glossinidae</taxon>
        <taxon>Glossina</taxon>
    </lineage>
</organism>
<reference evidence="2" key="2">
    <citation type="submission" date="2020-05" db="UniProtKB">
        <authorList>
            <consortium name="EnsemblMetazoa"/>
        </authorList>
    </citation>
    <scope>IDENTIFICATION</scope>
    <source>
        <strain evidence="2">IAEA</strain>
    </source>
</reference>
<protein>
    <submittedName>
        <fullName evidence="2">Uncharacterized protein</fullName>
    </submittedName>
</protein>
<dbReference type="AlphaFoldDB" id="A0A1B0BVI2"/>
<dbReference type="Proteomes" id="UP000092460">
    <property type="component" value="Unassembled WGS sequence"/>
</dbReference>
<feature type="transmembrane region" description="Helical" evidence="1">
    <location>
        <begin position="261"/>
        <end position="283"/>
    </location>
</feature>
<reference evidence="3" key="1">
    <citation type="submission" date="2015-01" db="EMBL/GenBank/DDBJ databases">
        <authorList>
            <person name="Aksoy S."/>
            <person name="Warren W."/>
            <person name="Wilson R.K."/>
        </authorList>
    </citation>
    <scope>NUCLEOTIDE SEQUENCE [LARGE SCALE GENOMIC DNA]</scope>
    <source>
        <strain evidence="3">IAEA</strain>
    </source>
</reference>
<keyword evidence="1" id="KW-0472">Membrane</keyword>
<keyword evidence="3" id="KW-1185">Reference proteome</keyword>
<accession>A0A1B0BVI2</accession>
<evidence type="ECO:0000256" key="1">
    <source>
        <dbReference type="SAM" id="Phobius"/>
    </source>
</evidence>
<dbReference type="VEuPathDB" id="VectorBase:GPPI041796"/>
<evidence type="ECO:0000313" key="3">
    <source>
        <dbReference type="Proteomes" id="UP000092460"/>
    </source>
</evidence>
<keyword evidence="1" id="KW-1133">Transmembrane helix</keyword>
<name>A0A1B0BVI2_9MUSC</name>
<dbReference type="EMBL" id="JXJN01021302">
    <property type="status" value="NOT_ANNOTATED_CDS"/>
    <property type="molecule type" value="Genomic_DNA"/>
</dbReference>
<sequence length="293" mass="32898">MDQISTCLVLVINSNTMVVNGLHNHAAAEVGLHRIPILKSDFLHCVTTCHRICDGHRRCHHPSENRYGPNPNPCRHHRSTLTNVGYQEITMSIIYPNTKSSQNRKVRFHSGDSACTGAISRGFSVKTLLSPHDMYSPGVKMRDWNRTLQYLPASHLPTKVVWLKGNIVTTSQTFRFNAKVFLVTKAICGVDKVPLFLDVIAAEVVVPVGFTVASSNWWCVDGEEDEESTEAGEAEPPTNTRWSTIKSLLLSSTNCRCSDCWSIMSFIGSIFWPIVYQYIIVLIRAEVNIFYVL</sequence>
<evidence type="ECO:0000313" key="2">
    <source>
        <dbReference type="EnsemblMetazoa" id="GPPI041796-PA"/>
    </source>
</evidence>
<dbReference type="EnsemblMetazoa" id="GPPI041796-RA">
    <property type="protein sequence ID" value="GPPI041796-PA"/>
    <property type="gene ID" value="GPPI041796"/>
</dbReference>
<keyword evidence="1" id="KW-0812">Transmembrane</keyword>